<proteinExistence type="predicted"/>
<evidence type="ECO:0000313" key="1">
    <source>
        <dbReference type="EMBL" id="SCX31469.1"/>
    </source>
</evidence>
<reference evidence="2" key="1">
    <citation type="submission" date="2016-10" db="EMBL/GenBank/DDBJ databases">
        <authorList>
            <person name="Varghese N."/>
            <person name="Submissions S."/>
        </authorList>
    </citation>
    <scope>NUCLEOTIDE SEQUENCE [LARGE SCALE GENOMIC DNA]</scope>
    <source>
        <strain evidence="2">UNC267MFSha1.1M11</strain>
    </source>
</reference>
<dbReference type="RefSeq" id="WP_170847464.1">
    <property type="nucleotide sequence ID" value="NZ_FMUB01000013.1"/>
</dbReference>
<evidence type="ECO:0000313" key="2">
    <source>
        <dbReference type="Proteomes" id="UP000199707"/>
    </source>
</evidence>
<dbReference type="Proteomes" id="UP000199707">
    <property type="component" value="Unassembled WGS sequence"/>
</dbReference>
<accession>A0A1G4WXD2</accession>
<sequence>MGEASDYVPMALTKAFRDAQGDEKFQGWLKMQDASMGIEFPIYDLPEIRDSMYTKESLAVAEQKLLDLYEEHRAAFTDEENLHRTMRFAYYIGETYRQAFEGRWVAIPTRGPDGEVTGTQPGIQVPFREDFIRPVEQIRSALVRRSGKQINRVYGHAERDYNQWIEDGRPEVRYIGTLRENDD</sequence>
<gene>
    <name evidence="1" type="ORF">SAMN02799620_05353</name>
</gene>
<dbReference type="EMBL" id="FMUB01000013">
    <property type="protein sequence ID" value="SCX31469.1"/>
    <property type="molecule type" value="Genomic_DNA"/>
</dbReference>
<dbReference type="AlphaFoldDB" id="A0A1G4WXD2"/>
<protein>
    <submittedName>
        <fullName evidence="1">Uncharacterized protein</fullName>
    </submittedName>
</protein>
<name>A0A1G4WXD2_9MYCO</name>
<organism evidence="1 2">
    <name type="scientific">Mycolicibacterium fluoranthenivorans</name>
    <dbReference type="NCBI Taxonomy" id="258505"/>
    <lineage>
        <taxon>Bacteria</taxon>
        <taxon>Bacillati</taxon>
        <taxon>Actinomycetota</taxon>
        <taxon>Actinomycetes</taxon>
        <taxon>Mycobacteriales</taxon>
        <taxon>Mycobacteriaceae</taxon>
        <taxon>Mycolicibacterium</taxon>
    </lineage>
</organism>